<protein>
    <submittedName>
        <fullName evidence="7">CIC11C00000005377</fullName>
    </submittedName>
</protein>
<evidence type="ECO:0000313" key="8">
    <source>
        <dbReference type="Proteomes" id="UP000182334"/>
    </source>
</evidence>
<feature type="region of interest" description="Disordered" evidence="5">
    <location>
        <begin position="149"/>
        <end position="180"/>
    </location>
</feature>
<dbReference type="InterPro" id="IPR018564">
    <property type="entry name" value="Repl_chkpnt_MRC1_dom"/>
</dbReference>
<dbReference type="PANTHER" id="PTHR14396">
    <property type="entry name" value="CLASPIN"/>
    <property type="match status" value="1"/>
</dbReference>
<feature type="compositionally biased region" description="Acidic residues" evidence="5">
    <location>
        <begin position="684"/>
        <end position="693"/>
    </location>
</feature>
<dbReference type="GO" id="GO:0033314">
    <property type="term" value="P:mitotic DNA replication checkpoint signaling"/>
    <property type="evidence" value="ECO:0007669"/>
    <property type="project" value="TreeGrafter"/>
</dbReference>
<keyword evidence="4" id="KW-0175">Coiled coil</keyword>
<evidence type="ECO:0000313" key="7">
    <source>
        <dbReference type="EMBL" id="SGZ57087.1"/>
    </source>
</evidence>
<dbReference type="EMBL" id="LT635761">
    <property type="protein sequence ID" value="SGZ57087.1"/>
    <property type="molecule type" value="Genomic_DNA"/>
</dbReference>
<dbReference type="Proteomes" id="UP000182334">
    <property type="component" value="Chromosome VI"/>
</dbReference>
<feature type="region of interest" description="Disordered" evidence="5">
    <location>
        <begin position="873"/>
        <end position="904"/>
    </location>
</feature>
<evidence type="ECO:0000256" key="1">
    <source>
        <dbReference type="ARBA" id="ARBA00004123"/>
    </source>
</evidence>
<feature type="compositionally biased region" description="Basic and acidic residues" evidence="5">
    <location>
        <begin position="1074"/>
        <end position="1092"/>
    </location>
</feature>
<dbReference type="Pfam" id="PF09444">
    <property type="entry name" value="MRC1"/>
    <property type="match status" value="1"/>
</dbReference>
<evidence type="ECO:0000259" key="6">
    <source>
        <dbReference type="Pfam" id="PF09444"/>
    </source>
</evidence>
<feature type="compositionally biased region" description="Acidic residues" evidence="5">
    <location>
        <begin position="873"/>
        <end position="886"/>
    </location>
</feature>
<feature type="compositionally biased region" description="Acidic residues" evidence="5">
    <location>
        <begin position="994"/>
        <end position="1006"/>
    </location>
</feature>
<feature type="region of interest" description="Disordered" evidence="5">
    <location>
        <begin position="426"/>
        <end position="529"/>
    </location>
</feature>
<feature type="compositionally biased region" description="Acidic residues" evidence="5">
    <location>
        <begin position="437"/>
        <end position="459"/>
    </location>
</feature>
<organism evidence="7 8">
    <name type="scientific">Sungouiella intermedia</name>
    <dbReference type="NCBI Taxonomy" id="45354"/>
    <lineage>
        <taxon>Eukaryota</taxon>
        <taxon>Fungi</taxon>
        <taxon>Dikarya</taxon>
        <taxon>Ascomycota</taxon>
        <taxon>Saccharomycotina</taxon>
        <taxon>Pichiomycetes</taxon>
        <taxon>Metschnikowiaceae</taxon>
        <taxon>Sungouiella</taxon>
    </lineage>
</organism>
<feature type="domain" description="DNA replication checkpoint mediator MRC1" evidence="6">
    <location>
        <begin position="727"/>
        <end position="865"/>
    </location>
</feature>
<dbReference type="STRING" id="45354.A0A1L0C0G0"/>
<evidence type="ECO:0000256" key="4">
    <source>
        <dbReference type="SAM" id="Coils"/>
    </source>
</evidence>
<feature type="region of interest" description="Disordered" evidence="5">
    <location>
        <begin position="733"/>
        <end position="765"/>
    </location>
</feature>
<dbReference type="GO" id="GO:0005634">
    <property type="term" value="C:nucleus"/>
    <property type="evidence" value="ECO:0007669"/>
    <property type="project" value="UniProtKB-SubCell"/>
</dbReference>
<name>A0A1L0C0G0_9ASCO</name>
<feature type="compositionally biased region" description="Acidic residues" evidence="5">
    <location>
        <begin position="752"/>
        <end position="761"/>
    </location>
</feature>
<comment type="subcellular location">
    <subcellularLocation>
        <location evidence="1">Nucleus</location>
    </subcellularLocation>
</comment>
<feature type="region of interest" description="Disordered" evidence="5">
    <location>
        <begin position="972"/>
        <end position="1009"/>
    </location>
</feature>
<feature type="compositionally biased region" description="Acidic residues" evidence="5">
    <location>
        <begin position="467"/>
        <end position="480"/>
    </location>
</feature>
<dbReference type="AlphaFoldDB" id="A0A1L0C0G0"/>
<gene>
    <name evidence="7" type="ORF">SAMEA4029010_CIC11G00000005377</name>
</gene>
<feature type="region of interest" description="Disordered" evidence="5">
    <location>
        <begin position="1061"/>
        <end position="1104"/>
    </location>
</feature>
<keyword evidence="8" id="KW-1185">Reference proteome</keyword>
<evidence type="ECO:0000256" key="2">
    <source>
        <dbReference type="ARBA" id="ARBA00022553"/>
    </source>
</evidence>
<sequence length="1104" mass="125177">MADLDLSILDRVKKRLYGLDTQVIPNFQDSLLFGSTQVIGEKHEAETQLVENQEENAPNTELNTQNGTQLTVLSTQIPETSTQRVIRLPQLALNEEDFATPQTQVTAPPFIPGPEDVPVELTREEKLARLVELKRRERIREEQQLQADISHTTLTDEENDLDDAADTTRDSSVQKNATTKKELEEIDRKLNEEKRNRTIQPIFQKSETNPVKQLLAAFDSDSEGENAPSSEQVLKLSPTTSPIKVGATKGDIELDSDSDFDTTNVLDLIAKPQLPIAKNRKNPIDEYAQRLKKRMLSSPTRSDEGVITLDDSGDETAAEATPSDIPQLTKEQQFVLKQRYSRKKFERIKSNIAYSKFHQPRGREKSLKLFNELRAANVKQLNELKESNPDAELLEEIEKEEEEMGNLLEREMERVRRIRKKEKLQEKAKLRLINGGDNDEDDADYNSNEGNEDVPDSEVDSNSGESEFSDENELDDEETETVSRPKRVVLSDDEEDAPTATNSSITEPATKRHDDSYMFGGTSDEVEVPDDEMEVRAGGHDDTSASTMDLEVEHRESNQYELFLNLAPRKAQDVSFTESTIDESFHVPELPSFQDITETQETNADNLPTQADAQSYPATQIIPSATLAVSPATQIIPSATHTSKTLADKTQEDVYSDDEEQDLPAAVNRGRRHISKNVLHSVQEEDEDDEADNEKEQELLKEKLALFEAKIRRKELKARRLRKEMERRGIKNVVEGEAEESEDEWKGIGGAENEESDQANSEDERMIDNDFNIDLNDEEVRKKFMEQYQIKDRKELEKLIDDIKNHKLTKRARANRFDIELSDEEDELLMAYRRQKLQEQKQRLLANLKLMKLALNVKSRAFFESMEEESNIITLDDELGEEDSASESEPKPSENNSQGTDADEVEAAPIKKVIRIHEAFVQRQLSFLSKTDDDDYLEIQRMSNAQHGIASDDDIDDLATLKSRSLSNLYTRNPTPEVVDLDTLSNKRTHDEIQTDNDEDDDDDDDGFSHVFKRPSMVASFRSFQEKQGVQVSTKSFSGVTVNKQYKVASGSKASITYMSKSNKQKGIPSSKYESSKAKEIEESIGRAHRESSSSLYKAGGTFS</sequence>
<keyword evidence="3" id="KW-0539">Nucleus</keyword>
<dbReference type="InterPro" id="IPR024146">
    <property type="entry name" value="Claspin"/>
</dbReference>
<dbReference type="PANTHER" id="PTHR14396:SF10">
    <property type="entry name" value="CLASPIN"/>
    <property type="match status" value="1"/>
</dbReference>
<proteinExistence type="predicted"/>
<feature type="region of interest" description="Disordered" evidence="5">
    <location>
        <begin position="638"/>
        <end position="696"/>
    </location>
</feature>
<keyword evidence="2" id="KW-0597">Phosphoprotein</keyword>
<feature type="coiled-coil region" evidence="4">
    <location>
        <begin position="697"/>
        <end position="724"/>
    </location>
</feature>
<dbReference type="OrthoDB" id="2130597at2759"/>
<evidence type="ECO:0000256" key="3">
    <source>
        <dbReference type="ARBA" id="ARBA00023242"/>
    </source>
</evidence>
<evidence type="ECO:0000256" key="5">
    <source>
        <dbReference type="SAM" id="MobiDB-lite"/>
    </source>
</evidence>
<feature type="compositionally biased region" description="Acidic residues" evidence="5">
    <location>
        <begin position="155"/>
        <end position="165"/>
    </location>
</feature>
<dbReference type="GO" id="GO:0007095">
    <property type="term" value="P:mitotic G2 DNA damage checkpoint signaling"/>
    <property type="evidence" value="ECO:0007669"/>
    <property type="project" value="TreeGrafter"/>
</dbReference>
<dbReference type="GO" id="GO:0010997">
    <property type="term" value="F:anaphase-promoting complex binding"/>
    <property type="evidence" value="ECO:0007669"/>
    <property type="project" value="TreeGrafter"/>
</dbReference>
<accession>A0A1L0C0G0</accession>
<reference evidence="7 8" key="1">
    <citation type="submission" date="2016-10" db="EMBL/GenBank/DDBJ databases">
        <authorList>
            <person name="de Groot N.N."/>
        </authorList>
    </citation>
    <scope>NUCLEOTIDE SEQUENCE [LARGE SCALE GENOMIC DNA]</scope>
    <source>
        <strain evidence="7 8">CBS 141442</strain>
    </source>
</reference>